<dbReference type="Proteomes" id="UP000784294">
    <property type="component" value="Unassembled WGS sequence"/>
</dbReference>
<accession>A0A3S5B301</accession>
<protein>
    <submittedName>
        <fullName evidence="2">Uncharacterized protein</fullName>
    </submittedName>
</protein>
<evidence type="ECO:0000313" key="2">
    <source>
        <dbReference type="EMBL" id="VEL11805.1"/>
    </source>
</evidence>
<evidence type="ECO:0000256" key="1">
    <source>
        <dbReference type="SAM" id="MobiDB-lite"/>
    </source>
</evidence>
<comment type="caution">
    <text evidence="2">The sequence shown here is derived from an EMBL/GenBank/DDBJ whole genome shotgun (WGS) entry which is preliminary data.</text>
</comment>
<keyword evidence="3" id="KW-1185">Reference proteome</keyword>
<feature type="compositionally biased region" description="Low complexity" evidence="1">
    <location>
        <begin position="81"/>
        <end position="96"/>
    </location>
</feature>
<name>A0A3S5B301_9PLAT</name>
<evidence type="ECO:0000313" key="3">
    <source>
        <dbReference type="Proteomes" id="UP000784294"/>
    </source>
</evidence>
<proteinExistence type="predicted"/>
<dbReference type="AlphaFoldDB" id="A0A3S5B301"/>
<feature type="region of interest" description="Disordered" evidence="1">
    <location>
        <begin position="281"/>
        <end position="315"/>
    </location>
</feature>
<dbReference type="EMBL" id="CAAALY010012916">
    <property type="protein sequence ID" value="VEL11805.1"/>
    <property type="molecule type" value="Genomic_DNA"/>
</dbReference>
<feature type="region of interest" description="Disordered" evidence="1">
    <location>
        <begin position="80"/>
        <end position="101"/>
    </location>
</feature>
<reference evidence="2" key="1">
    <citation type="submission" date="2018-11" db="EMBL/GenBank/DDBJ databases">
        <authorList>
            <consortium name="Pathogen Informatics"/>
        </authorList>
    </citation>
    <scope>NUCLEOTIDE SEQUENCE</scope>
</reference>
<sequence length="346" mass="36629">MPAKRLEMYHVRGSTLEMMMDIMDSGLALYTLINDMKTAMVGPSVQSSLRTEDRYNDILVSDFTLFRSSTSIQDLLGRQASLSQPPDSSSASSRGPPVSPLACLNGLEGRNASCTPDMPIGKLNGPKLAGSSGQALSPQLRKAYSSLPIIAANTFSPNPLSIPSARVPPKPADPEVNVGRVETAMDSTDISPVAGSTLLSAGCGDLTHLFNSMSVLLRDQLEAHHQSTEAEQTRSAADAVTVATVAVDSATEPIGGCDGTRIDMTNVGHIHEGGAAVIQSQKPTLKATSRGPMPWTGPASVNGINTNSRPASRKEAPVITEPRYLSQMLLVLRIIVNFTLLPIVKN</sequence>
<organism evidence="2 3">
    <name type="scientific">Protopolystoma xenopodis</name>
    <dbReference type="NCBI Taxonomy" id="117903"/>
    <lineage>
        <taxon>Eukaryota</taxon>
        <taxon>Metazoa</taxon>
        <taxon>Spiralia</taxon>
        <taxon>Lophotrochozoa</taxon>
        <taxon>Platyhelminthes</taxon>
        <taxon>Monogenea</taxon>
        <taxon>Polyopisthocotylea</taxon>
        <taxon>Polystomatidea</taxon>
        <taxon>Polystomatidae</taxon>
        <taxon>Protopolystoma</taxon>
    </lineage>
</organism>
<gene>
    <name evidence="2" type="ORF">PXEA_LOCUS5245</name>
</gene>